<proteinExistence type="predicted"/>
<dbReference type="AlphaFoldDB" id="A0A015JKI4"/>
<protein>
    <submittedName>
        <fullName evidence="2">Uncharacterized protein</fullName>
    </submittedName>
</protein>
<sequence>MSRSESVKMPREKSKTPESYKSSLVNRRNLAYNILKNLEDGIIGDKGISRDRPMFKM</sequence>
<evidence type="ECO:0000313" key="3">
    <source>
        <dbReference type="Proteomes" id="UP000022910"/>
    </source>
</evidence>
<evidence type="ECO:0000256" key="1">
    <source>
        <dbReference type="SAM" id="MobiDB-lite"/>
    </source>
</evidence>
<dbReference type="HOGENOM" id="CLU_2997672_0_0_1"/>
<accession>A0A015JKI4</accession>
<comment type="caution">
    <text evidence="2">The sequence shown here is derived from an EMBL/GenBank/DDBJ whole genome shotgun (WGS) entry which is preliminary data.</text>
</comment>
<feature type="compositionally biased region" description="Basic and acidic residues" evidence="1">
    <location>
        <begin position="1"/>
        <end position="18"/>
    </location>
</feature>
<organism evidence="2 3">
    <name type="scientific">Rhizophagus irregularis (strain DAOM 197198w)</name>
    <name type="common">Glomus intraradices</name>
    <dbReference type="NCBI Taxonomy" id="1432141"/>
    <lineage>
        <taxon>Eukaryota</taxon>
        <taxon>Fungi</taxon>
        <taxon>Fungi incertae sedis</taxon>
        <taxon>Mucoromycota</taxon>
        <taxon>Glomeromycotina</taxon>
        <taxon>Glomeromycetes</taxon>
        <taxon>Glomerales</taxon>
        <taxon>Glomeraceae</taxon>
        <taxon>Rhizophagus</taxon>
    </lineage>
</organism>
<evidence type="ECO:0000313" key="2">
    <source>
        <dbReference type="EMBL" id="EXX67670.1"/>
    </source>
</evidence>
<dbReference type="Proteomes" id="UP000022910">
    <property type="component" value="Unassembled WGS sequence"/>
</dbReference>
<keyword evidence="3" id="KW-1185">Reference proteome</keyword>
<reference evidence="2 3" key="1">
    <citation type="submission" date="2014-02" db="EMBL/GenBank/DDBJ databases">
        <title>Single nucleus genome sequencing reveals high similarity among nuclei of an endomycorrhizal fungus.</title>
        <authorList>
            <person name="Lin K."/>
            <person name="Geurts R."/>
            <person name="Zhang Z."/>
            <person name="Limpens E."/>
            <person name="Saunders D.G."/>
            <person name="Mu D."/>
            <person name="Pang E."/>
            <person name="Cao H."/>
            <person name="Cha H."/>
            <person name="Lin T."/>
            <person name="Zhou Q."/>
            <person name="Shang Y."/>
            <person name="Li Y."/>
            <person name="Ivanov S."/>
            <person name="Sharma T."/>
            <person name="Velzen R.V."/>
            <person name="Ruijter N.D."/>
            <person name="Aanen D.K."/>
            <person name="Win J."/>
            <person name="Kamoun S."/>
            <person name="Bisseling T."/>
            <person name="Huang S."/>
        </authorList>
    </citation>
    <scope>NUCLEOTIDE SEQUENCE [LARGE SCALE GENOMIC DNA]</scope>
    <source>
        <strain evidence="3">DAOM197198w</strain>
    </source>
</reference>
<gene>
    <name evidence="2" type="ORF">RirG_112360</name>
</gene>
<name>A0A015JKI4_RHIIW</name>
<feature type="region of interest" description="Disordered" evidence="1">
    <location>
        <begin position="1"/>
        <end position="21"/>
    </location>
</feature>
<dbReference type="EMBL" id="JEMT01017631">
    <property type="protein sequence ID" value="EXX67670.1"/>
    <property type="molecule type" value="Genomic_DNA"/>
</dbReference>